<dbReference type="Pfam" id="PF00111">
    <property type="entry name" value="Fer2"/>
    <property type="match status" value="1"/>
</dbReference>
<reference evidence="4" key="1">
    <citation type="journal article" date="2019" name="Int. J. Syst. Evol. Microbiol.">
        <title>The Global Catalogue of Microorganisms (GCM) 10K type strain sequencing project: providing services to taxonomists for standard genome sequencing and annotation.</title>
        <authorList>
            <consortium name="The Broad Institute Genomics Platform"/>
            <consortium name="The Broad Institute Genome Sequencing Center for Infectious Disease"/>
            <person name="Wu L."/>
            <person name="Ma J."/>
        </authorList>
    </citation>
    <scope>NUCLEOTIDE SEQUENCE [LARGE SCALE GENOMIC DNA]</scope>
    <source>
        <strain evidence="4">SHR3</strain>
    </source>
</reference>
<evidence type="ECO:0000256" key="1">
    <source>
        <dbReference type="SAM" id="MobiDB-lite"/>
    </source>
</evidence>
<feature type="region of interest" description="Disordered" evidence="1">
    <location>
        <begin position="112"/>
        <end position="135"/>
    </location>
</feature>
<evidence type="ECO:0000313" key="4">
    <source>
        <dbReference type="Proteomes" id="UP001595974"/>
    </source>
</evidence>
<dbReference type="SUPFAM" id="SSF54292">
    <property type="entry name" value="2Fe-2S ferredoxin-like"/>
    <property type="match status" value="1"/>
</dbReference>
<dbReference type="EMBL" id="JBHSOG010000049">
    <property type="protein sequence ID" value="MFC5770328.1"/>
    <property type="molecule type" value="Genomic_DNA"/>
</dbReference>
<dbReference type="RefSeq" id="WP_096449958.1">
    <property type="nucleotide sequence ID" value="NZ_JBHSOG010000049.1"/>
</dbReference>
<evidence type="ECO:0000313" key="3">
    <source>
        <dbReference type="EMBL" id="MFC5770328.1"/>
    </source>
</evidence>
<gene>
    <name evidence="3" type="ORF">ACFPTN_13170</name>
</gene>
<organism evidence="3 4">
    <name type="scientific">Thauera sinica</name>
    <dbReference type="NCBI Taxonomy" id="2665146"/>
    <lineage>
        <taxon>Bacteria</taxon>
        <taxon>Pseudomonadati</taxon>
        <taxon>Pseudomonadota</taxon>
        <taxon>Betaproteobacteria</taxon>
        <taxon>Rhodocyclales</taxon>
        <taxon>Zoogloeaceae</taxon>
        <taxon>Thauera</taxon>
    </lineage>
</organism>
<name>A0ABW1ATE9_9RHOO</name>
<sequence>MGSRSFTVSISNTGEEFVCSEEDNLLKGMEQLSRKGIPVGCRGGGCGVCKVQIDAGEFRTIKMSRAYVTHEEEASGVVLACRVFPQSDVALTVLGKMVKKFELYALPARRAAPAPASAPQPAGVASQPGDGQEAP</sequence>
<dbReference type="PROSITE" id="PS00197">
    <property type="entry name" value="2FE2S_FER_1"/>
    <property type="match status" value="1"/>
</dbReference>
<accession>A0ABW1ATE9</accession>
<evidence type="ECO:0000259" key="2">
    <source>
        <dbReference type="PROSITE" id="PS51085"/>
    </source>
</evidence>
<protein>
    <submittedName>
        <fullName evidence="3">2Fe-2S iron-sulfur cluster-binding protein</fullName>
    </submittedName>
</protein>
<dbReference type="InterPro" id="IPR012675">
    <property type="entry name" value="Beta-grasp_dom_sf"/>
</dbReference>
<feature type="domain" description="2Fe-2S ferredoxin-type" evidence="2">
    <location>
        <begin position="4"/>
        <end position="97"/>
    </location>
</feature>
<dbReference type="PROSITE" id="PS51085">
    <property type="entry name" value="2FE2S_FER_2"/>
    <property type="match status" value="1"/>
</dbReference>
<comment type="caution">
    <text evidence="3">The sequence shown here is derived from an EMBL/GenBank/DDBJ whole genome shotgun (WGS) entry which is preliminary data.</text>
</comment>
<dbReference type="Proteomes" id="UP001595974">
    <property type="component" value="Unassembled WGS sequence"/>
</dbReference>
<dbReference type="Gene3D" id="3.10.20.30">
    <property type="match status" value="1"/>
</dbReference>
<dbReference type="InterPro" id="IPR006058">
    <property type="entry name" value="2Fe2S_fd_BS"/>
</dbReference>
<dbReference type="InterPro" id="IPR001041">
    <property type="entry name" value="2Fe-2S_ferredoxin-type"/>
</dbReference>
<keyword evidence="4" id="KW-1185">Reference proteome</keyword>
<feature type="compositionally biased region" description="Low complexity" evidence="1">
    <location>
        <begin position="112"/>
        <end position="129"/>
    </location>
</feature>
<proteinExistence type="predicted"/>
<dbReference type="InterPro" id="IPR036010">
    <property type="entry name" value="2Fe-2S_ferredoxin-like_sf"/>
</dbReference>